<keyword evidence="1" id="KW-1133">Transmembrane helix</keyword>
<protein>
    <submittedName>
        <fullName evidence="2">DUF2938 domain-containing protein</fullName>
    </submittedName>
</protein>
<dbReference type="EMBL" id="JAHWDQ010000003">
    <property type="protein sequence ID" value="MBW2941752.1"/>
    <property type="molecule type" value="Genomic_DNA"/>
</dbReference>
<accession>A0ABS6VTV0</accession>
<dbReference type="Proteomes" id="UP001166291">
    <property type="component" value="Unassembled WGS sequence"/>
</dbReference>
<evidence type="ECO:0000313" key="3">
    <source>
        <dbReference type="Proteomes" id="UP001166291"/>
    </source>
</evidence>
<evidence type="ECO:0000313" key="2">
    <source>
        <dbReference type="EMBL" id="MBW2941752.1"/>
    </source>
</evidence>
<proteinExistence type="predicted"/>
<reference evidence="2" key="1">
    <citation type="submission" date="2021-07" db="EMBL/GenBank/DDBJ databases">
        <title>Zhongshania sp. CAU 1632 isolated from seawater.</title>
        <authorList>
            <person name="Kim W."/>
        </authorList>
    </citation>
    <scope>NUCLEOTIDE SEQUENCE</scope>
    <source>
        <strain evidence="2">CAU 1632</strain>
    </source>
</reference>
<evidence type="ECO:0000256" key="1">
    <source>
        <dbReference type="SAM" id="Phobius"/>
    </source>
</evidence>
<keyword evidence="1" id="KW-0812">Transmembrane</keyword>
<sequence length="163" mass="17255">MNNLMVVFLIGIGATALMDLWSILRKSLLGITPPNYGMVGRWLAYMTHGKFHHGSIAASAPMQGEYFIGWIAHYLIGIAFAAVLVGTAGKSWILNPTIGPALVVGVGTVAAPFLLMQPGMGAGIASSRTPKPNSARLHSFVNHAVFGLGLYASGWALKLYCSI</sequence>
<keyword evidence="1" id="KW-0472">Membrane</keyword>
<dbReference type="InterPro" id="IPR021329">
    <property type="entry name" value="DUF2938"/>
</dbReference>
<dbReference type="Pfam" id="PF11158">
    <property type="entry name" value="DUF2938"/>
    <property type="match status" value="1"/>
</dbReference>
<feature type="transmembrane region" description="Helical" evidence="1">
    <location>
        <begin position="137"/>
        <end position="157"/>
    </location>
</feature>
<dbReference type="RefSeq" id="WP_219043978.1">
    <property type="nucleotide sequence ID" value="NZ_JAHWDQ010000003.1"/>
</dbReference>
<gene>
    <name evidence="2" type="ORF">KXJ70_13230</name>
</gene>
<feature type="transmembrane region" description="Helical" evidence="1">
    <location>
        <begin position="66"/>
        <end position="86"/>
    </location>
</feature>
<keyword evidence="3" id="KW-1185">Reference proteome</keyword>
<feature type="transmembrane region" description="Helical" evidence="1">
    <location>
        <begin position="6"/>
        <end position="24"/>
    </location>
</feature>
<organism evidence="2 3">
    <name type="scientific">Zhongshania aquimaris</name>
    <dbReference type="NCBI Taxonomy" id="2857107"/>
    <lineage>
        <taxon>Bacteria</taxon>
        <taxon>Pseudomonadati</taxon>
        <taxon>Pseudomonadota</taxon>
        <taxon>Gammaproteobacteria</taxon>
        <taxon>Cellvibrionales</taxon>
        <taxon>Spongiibacteraceae</taxon>
        <taxon>Zhongshania</taxon>
    </lineage>
</organism>
<feature type="transmembrane region" description="Helical" evidence="1">
    <location>
        <begin position="98"/>
        <end position="116"/>
    </location>
</feature>
<name>A0ABS6VTV0_9GAMM</name>
<comment type="caution">
    <text evidence="2">The sequence shown here is derived from an EMBL/GenBank/DDBJ whole genome shotgun (WGS) entry which is preliminary data.</text>
</comment>